<dbReference type="OrthoDB" id="9791702at2"/>
<organism evidence="2 3">
    <name type="scientific">Natribacillus halophilus</name>
    <dbReference type="NCBI Taxonomy" id="549003"/>
    <lineage>
        <taxon>Bacteria</taxon>
        <taxon>Bacillati</taxon>
        <taxon>Bacillota</taxon>
        <taxon>Bacilli</taxon>
        <taxon>Bacillales</taxon>
        <taxon>Bacillaceae</taxon>
        <taxon>Natribacillus</taxon>
    </lineage>
</organism>
<dbReference type="Proteomes" id="UP000198853">
    <property type="component" value="Unassembled WGS sequence"/>
</dbReference>
<protein>
    <recommendedName>
        <fullName evidence="1">PPC domain-containing protein</fullName>
    </recommendedName>
</protein>
<dbReference type="CDD" id="cd11378">
    <property type="entry name" value="DUF296"/>
    <property type="match status" value="1"/>
</dbReference>
<evidence type="ECO:0000313" key="2">
    <source>
        <dbReference type="EMBL" id="SDI89570.1"/>
    </source>
</evidence>
<dbReference type="InterPro" id="IPR005175">
    <property type="entry name" value="PPC_dom"/>
</dbReference>
<dbReference type="Pfam" id="PF03479">
    <property type="entry name" value="PCC"/>
    <property type="match status" value="1"/>
</dbReference>
<dbReference type="PANTHER" id="PTHR34988:SF1">
    <property type="entry name" value="DNA-BINDING PROTEIN"/>
    <property type="match status" value="1"/>
</dbReference>
<feature type="domain" description="PPC" evidence="1">
    <location>
        <begin position="12"/>
        <end position="158"/>
    </location>
</feature>
<dbReference type="PROSITE" id="PS51742">
    <property type="entry name" value="PPC"/>
    <property type="match status" value="1"/>
</dbReference>
<sequence length="161" mass="17414">MEKNNRIWSTEGTSKRMIAVRVLPGSDAVQGLIDACQKHGIKAGGIASMIGSFQNAQFMCIEPDPTSKTGASFTGKMDVEGPVELLSGQGLICDQDGDIFIHLHAVMVDKNQKVFGGHIERGYCTVLNTLEVIIVEGEDMILSRENDSETGFIQTVPKSTI</sequence>
<name>A0A1G8PCV6_9BACI</name>
<evidence type="ECO:0000259" key="1">
    <source>
        <dbReference type="PROSITE" id="PS51742"/>
    </source>
</evidence>
<dbReference type="AlphaFoldDB" id="A0A1G8PCV6"/>
<dbReference type="PANTHER" id="PTHR34988">
    <property type="entry name" value="PROTEIN, PUTATIVE-RELATED"/>
    <property type="match status" value="1"/>
</dbReference>
<accession>A0A1G8PCV6</accession>
<dbReference type="SUPFAM" id="SSF117856">
    <property type="entry name" value="AF0104/ALDC/Ptd012-like"/>
    <property type="match status" value="1"/>
</dbReference>
<keyword evidence="3" id="KW-1185">Reference proteome</keyword>
<dbReference type="EMBL" id="FNEN01000008">
    <property type="protein sequence ID" value="SDI89570.1"/>
    <property type="molecule type" value="Genomic_DNA"/>
</dbReference>
<evidence type="ECO:0000313" key="3">
    <source>
        <dbReference type="Proteomes" id="UP000198853"/>
    </source>
</evidence>
<proteinExistence type="predicted"/>
<dbReference type="RefSeq" id="WP_090398597.1">
    <property type="nucleotide sequence ID" value="NZ_FNEN01000008.1"/>
</dbReference>
<gene>
    <name evidence="2" type="ORF">SAMN04488123_10837</name>
</gene>
<dbReference type="Gene3D" id="3.30.1330.80">
    <property type="entry name" value="Hypothetical protein, similar to alpha- acetolactate decarboxylase, domain 2"/>
    <property type="match status" value="1"/>
</dbReference>
<reference evidence="2 3" key="1">
    <citation type="submission" date="2016-10" db="EMBL/GenBank/DDBJ databases">
        <authorList>
            <person name="de Groot N.N."/>
        </authorList>
    </citation>
    <scope>NUCLEOTIDE SEQUENCE [LARGE SCALE GENOMIC DNA]</scope>
    <source>
        <strain evidence="2 3">DSM 21771</strain>
    </source>
</reference>